<gene>
    <name evidence="3" type="ORF">ACFQRG_09710</name>
</gene>
<dbReference type="NCBIfam" id="NF010222">
    <property type="entry name" value="PRK13678.2-5"/>
    <property type="match status" value="1"/>
</dbReference>
<proteinExistence type="inferred from homology"/>
<evidence type="ECO:0000313" key="3">
    <source>
        <dbReference type="EMBL" id="MFC7393239.1"/>
    </source>
</evidence>
<dbReference type="Pfam" id="PF06949">
    <property type="entry name" value="DUF1292"/>
    <property type="match status" value="1"/>
</dbReference>
<accession>A0ABW2PVU0</accession>
<dbReference type="RefSeq" id="WP_380965699.1">
    <property type="nucleotide sequence ID" value="NZ_JBHTCO010000011.1"/>
</dbReference>
<comment type="caution">
    <text evidence="3">The sequence shown here is derived from an EMBL/GenBank/DDBJ whole genome shotgun (WGS) entry which is preliminary data.</text>
</comment>
<dbReference type="PANTHER" id="PTHR40066">
    <property type="entry name" value="UPF0473 PROTEIN CBO2561/CLC_2432"/>
    <property type="match status" value="1"/>
</dbReference>
<dbReference type="EMBL" id="JBHTCO010000011">
    <property type="protein sequence ID" value="MFC7393239.1"/>
    <property type="molecule type" value="Genomic_DNA"/>
</dbReference>
<evidence type="ECO:0000256" key="1">
    <source>
        <dbReference type="ARBA" id="ARBA00008439"/>
    </source>
</evidence>
<sequence>MSEEQDRIIIPDENGEEHLFDVIFTFDVDETEKSYMVVKPVESTEDDDDEDMQEVFGFRYEDKDGEFSLYPIETDKEWDMVEEMFNTFLAENEL</sequence>
<dbReference type="HAMAP" id="MF_01448">
    <property type="entry name" value="UPF0473"/>
    <property type="match status" value="1"/>
</dbReference>
<name>A0ABW2PVU0_9BACL</name>
<dbReference type="PANTHER" id="PTHR40066:SF1">
    <property type="entry name" value="UPF0473 PROTEIN CBO2561_CLC_2432"/>
    <property type="match status" value="1"/>
</dbReference>
<reference evidence="4" key="1">
    <citation type="journal article" date="2019" name="Int. J. Syst. Evol. Microbiol.">
        <title>The Global Catalogue of Microorganisms (GCM) 10K type strain sequencing project: providing services to taxonomists for standard genome sequencing and annotation.</title>
        <authorList>
            <consortium name="The Broad Institute Genomics Platform"/>
            <consortium name="The Broad Institute Genome Sequencing Center for Infectious Disease"/>
            <person name="Wu L."/>
            <person name="Ma J."/>
        </authorList>
    </citation>
    <scope>NUCLEOTIDE SEQUENCE [LARGE SCALE GENOMIC DNA]</scope>
    <source>
        <strain evidence="4">CGMCC 1.16305</strain>
    </source>
</reference>
<dbReference type="InterPro" id="IPR009711">
    <property type="entry name" value="UPF0473"/>
</dbReference>
<protein>
    <recommendedName>
        <fullName evidence="2">UPF0473 protein ACFQRG_09710</fullName>
    </recommendedName>
</protein>
<organism evidence="3 4">
    <name type="scientific">Scopulibacillus cellulosilyticus</name>
    <dbReference type="NCBI Taxonomy" id="2665665"/>
    <lineage>
        <taxon>Bacteria</taxon>
        <taxon>Bacillati</taxon>
        <taxon>Bacillota</taxon>
        <taxon>Bacilli</taxon>
        <taxon>Bacillales</taxon>
        <taxon>Sporolactobacillaceae</taxon>
        <taxon>Scopulibacillus</taxon>
    </lineage>
</organism>
<evidence type="ECO:0000313" key="4">
    <source>
        <dbReference type="Proteomes" id="UP001596505"/>
    </source>
</evidence>
<comment type="similarity">
    <text evidence="1 2">Belongs to the UPF0473 family.</text>
</comment>
<dbReference type="Proteomes" id="UP001596505">
    <property type="component" value="Unassembled WGS sequence"/>
</dbReference>
<evidence type="ECO:0000256" key="2">
    <source>
        <dbReference type="HAMAP-Rule" id="MF_01448"/>
    </source>
</evidence>
<keyword evidence="4" id="KW-1185">Reference proteome</keyword>